<dbReference type="EMBL" id="CP001323">
    <property type="protein sequence ID" value="ACO61427.1"/>
    <property type="molecule type" value="Genomic_DNA"/>
</dbReference>
<protein>
    <recommendedName>
        <fullName evidence="4">Peptidase M11 gametolysin domain-containing protein</fullName>
    </recommendedName>
</protein>
<feature type="compositionally biased region" description="Basic and acidic residues" evidence="1">
    <location>
        <begin position="546"/>
        <end position="557"/>
    </location>
</feature>
<organism evidence="2 3">
    <name type="scientific">Micromonas commoda (strain RCC299 / NOUM17 / CCMP2709)</name>
    <name type="common">Picoplanktonic green alga</name>
    <dbReference type="NCBI Taxonomy" id="296587"/>
    <lineage>
        <taxon>Eukaryota</taxon>
        <taxon>Viridiplantae</taxon>
        <taxon>Chlorophyta</taxon>
        <taxon>Mamiellophyceae</taxon>
        <taxon>Mamiellales</taxon>
        <taxon>Mamiellaceae</taxon>
        <taxon>Micromonas</taxon>
    </lineage>
</organism>
<feature type="region of interest" description="Disordered" evidence="1">
    <location>
        <begin position="499"/>
        <end position="557"/>
    </location>
</feature>
<dbReference type="GeneID" id="8240882"/>
<dbReference type="KEGG" id="mis:MICPUN_54016"/>
<name>C1DYH3_MICCC</name>
<evidence type="ECO:0000313" key="2">
    <source>
        <dbReference type="EMBL" id="ACO61427.1"/>
    </source>
</evidence>
<sequence>MTSSACYTEINGQCNGSVNKFSSEAALISGSACNPAVDCVRRTWSWDTGSGNTKEWYYWPMDRASNTCDGSTGPGLDSSGTQKCIDFDGPKVPDDPAQGTVTNQGVYVKRDANYGGGSYPANYGISDGQYYCVDDLNFIFTNHLYLTGRIGALPVDRSEHMRVFFYIWRTRCTGPGGAAQFNVMHNNDASFTQWASYAMSTLSVNGQALGSEPSKPGRISSGYGSVPAGYVNPKGVAGTSIHEFIHTMGVSQHDARFSCDVRTISDKFVDDSTCNSVVEYGNPFSIMGDGIAATHVSAPVMYQMHLLHKDDVHVIYKTGTYTIKPINSLTTSSGDKRAAVVQYTEKRMDGCEFSSATPGKCIGANPDWTKVQAPLWVEFRIAQGVDKSLEWTEYEPNTNGVILTLQNAYNHALLDLQHGKPSSDDTRAHVSLDAGETYTITGSVYDDTTVTFKDVTVAGDKSSVTFTVEYTTDLASFYANDAPYPTTRFVTYPASTVTYSTPPAPSPPPSPPPPSPPPPAPPPTAPPPPSAAPTPAVKPPPPPAKSAEERHEEATKAKETLVAAVPAKQKPKAKLLADAAIAGEKVRKMSAKVTAADETAACADYYTKAGISSSLGVCVATTSSRRRALAASAYDVEVLFKSSEISTSKLTAAASSLEAAGVTGVTTQTSVDPVAELKTIPGVSSNMVDDFKVKADAAAAAPVPSPPPPSGDDLILDKPVSEGSRGGASIVAIAAIVIVNMML</sequence>
<dbReference type="RefSeq" id="XP_002500169.1">
    <property type="nucleotide sequence ID" value="XM_002500123.1"/>
</dbReference>
<dbReference type="Proteomes" id="UP000002009">
    <property type="component" value="Chromosome 2"/>
</dbReference>
<evidence type="ECO:0000313" key="3">
    <source>
        <dbReference type="Proteomes" id="UP000002009"/>
    </source>
</evidence>
<feature type="compositionally biased region" description="Pro residues" evidence="1">
    <location>
        <begin position="502"/>
        <end position="544"/>
    </location>
</feature>
<keyword evidence="3" id="KW-1185">Reference proteome</keyword>
<reference evidence="2 3" key="1">
    <citation type="journal article" date="2009" name="Science">
        <title>Green evolution and dynamic adaptations revealed by genomes of the marine picoeukaryotes Micromonas.</title>
        <authorList>
            <person name="Worden A.Z."/>
            <person name="Lee J.H."/>
            <person name="Mock T."/>
            <person name="Rouze P."/>
            <person name="Simmons M.P."/>
            <person name="Aerts A.L."/>
            <person name="Allen A.E."/>
            <person name="Cuvelier M.L."/>
            <person name="Derelle E."/>
            <person name="Everett M.V."/>
            <person name="Foulon E."/>
            <person name="Grimwood J."/>
            <person name="Gundlach H."/>
            <person name="Henrissat B."/>
            <person name="Napoli C."/>
            <person name="McDonald S.M."/>
            <person name="Parker M.S."/>
            <person name="Rombauts S."/>
            <person name="Salamov A."/>
            <person name="Von Dassow P."/>
            <person name="Badger J.H."/>
            <person name="Coutinho P.M."/>
            <person name="Demir E."/>
            <person name="Dubchak I."/>
            <person name="Gentemann C."/>
            <person name="Eikrem W."/>
            <person name="Gready J.E."/>
            <person name="John U."/>
            <person name="Lanier W."/>
            <person name="Lindquist E.A."/>
            <person name="Lucas S."/>
            <person name="Mayer K.F."/>
            <person name="Moreau H."/>
            <person name="Not F."/>
            <person name="Otillar R."/>
            <person name="Panaud O."/>
            <person name="Pangilinan J."/>
            <person name="Paulsen I."/>
            <person name="Piegu B."/>
            <person name="Poliakov A."/>
            <person name="Robbens S."/>
            <person name="Schmutz J."/>
            <person name="Toulza E."/>
            <person name="Wyss T."/>
            <person name="Zelensky A."/>
            <person name="Zhou K."/>
            <person name="Armbrust E.V."/>
            <person name="Bhattacharya D."/>
            <person name="Goodenough U.W."/>
            <person name="Van de Peer Y."/>
            <person name="Grigoriev I.V."/>
        </authorList>
    </citation>
    <scope>NUCLEOTIDE SEQUENCE [LARGE SCALE GENOMIC DNA]</scope>
    <source>
        <strain evidence="3">RCC299 / NOUM17</strain>
    </source>
</reference>
<dbReference type="InParanoid" id="C1DYH3"/>
<gene>
    <name evidence="2" type="ORF">MICPUN_54016</name>
</gene>
<evidence type="ECO:0000256" key="1">
    <source>
        <dbReference type="SAM" id="MobiDB-lite"/>
    </source>
</evidence>
<dbReference type="STRING" id="296587.C1DYH3"/>
<evidence type="ECO:0008006" key="4">
    <source>
        <dbReference type="Google" id="ProtNLM"/>
    </source>
</evidence>
<dbReference type="PRINTS" id="PR01217">
    <property type="entry name" value="PRICHEXTENSN"/>
</dbReference>
<dbReference type="AlphaFoldDB" id="C1DYH3"/>
<accession>C1DYH3</accession>
<proteinExistence type="predicted"/>